<dbReference type="EMBL" id="LAZR01000149">
    <property type="protein sequence ID" value="KKN86273.1"/>
    <property type="molecule type" value="Genomic_DNA"/>
</dbReference>
<protein>
    <recommendedName>
        <fullName evidence="1">Thioredoxin domain-containing protein</fullName>
    </recommendedName>
</protein>
<dbReference type="InterPro" id="IPR036249">
    <property type="entry name" value="Thioredoxin-like_sf"/>
</dbReference>
<evidence type="ECO:0000313" key="2">
    <source>
        <dbReference type="EMBL" id="KKN86273.1"/>
    </source>
</evidence>
<dbReference type="Gene3D" id="3.40.30.10">
    <property type="entry name" value="Glutaredoxin"/>
    <property type="match status" value="1"/>
</dbReference>
<dbReference type="Pfam" id="PF00578">
    <property type="entry name" value="AhpC-TSA"/>
    <property type="match status" value="1"/>
</dbReference>
<reference evidence="2" key="1">
    <citation type="journal article" date="2015" name="Nature">
        <title>Complex archaea that bridge the gap between prokaryotes and eukaryotes.</title>
        <authorList>
            <person name="Spang A."/>
            <person name="Saw J.H."/>
            <person name="Jorgensen S.L."/>
            <person name="Zaremba-Niedzwiedzka K."/>
            <person name="Martijn J."/>
            <person name="Lind A.E."/>
            <person name="van Eijk R."/>
            <person name="Schleper C."/>
            <person name="Guy L."/>
            <person name="Ettema T.J."/>
        </authorList>
    </citation>
    <scope>NUCLEOTIDE SEQUENCE</scope>
</reference>
<gene>
    <name evidence="2" type="ORF">LCGC14_0269720</name>
</gene>
<sequence>MNVLDAGNAFPKLTVAELQGGMLTLGTPRGEFDWQLVVVYRGLHCPICKTYLKTLDGLVADFNEAGVDVVAVSGDPKNKAREMAQEQDLSLTVGYDLSIAQMQDLGLYVSDPRSPLETDQPFAEPGVFVVNADGNIQILDISNAPFARPDLEGLLKGIKFVRDNDYPIRGTHAGA</sequence>
<organism evidence="2">
    <name type="scientific">marine sediment metagenome</name>
    <dbReference type="NCBI Taxonomy" id="412755"/>
    <lineage>
        <taxon>unclassified sequences</taxon>
        <taxon>metagenomes</taxon>
        <taxon>ecological metagenomes</taxon>
    </lineage>
</organism>
<comment type="caution">
    <text evidence="2">The sequence shown here is derived from an EMBL/GenBank/DDBJ whole genome shotgun (WGS) entry which is preliminary data.</text>
</comment>
<accession>A0A0F9X471</accession>
<feature type="domain" description="Thioredoxin" evidence="1">
    <location>
        <begin position="4"/>
        <end position="163"/>
    </location>
</feature>
<dbReference type="PROSITE" id="PS51352">
    <property type="entry name" value="THIOREDOXIN_2"/>
    <property type="match status" value="1"/>
</dbReference>
<dbReference type="GO" id="GO:0016491">
    <property type="term" value="F:oxidoreductase activity"/>
    <property type="evidence" value="ECO:0007669"/>
    <property type="project" value="InterPro"/>
</dbReference>
<dbReference type="AlphaFoldDB" id="A0A0F9X471"/>
<evidence type="ECO:0000259" key="1">
    <source>
        <dbReference type="PROSITE" id="PS51352"/>
    </source>
</evidence>
<dbReference type="GO" id="GO:0016209">
    <property type="term" value="F:antioxidant activity"/>
    <property type="evidence" value="ECO:0007669"/>
    <property type="project" value="InterPro"/>
</dbReference>
<name>A0A0F9X471_9ZZZZ</name>
<dbReference type="InterPro" id="IPR013766">
    <property type="entry name" value="Thioredoxin_domain"/>
</dbReference>
<proteinExistence type="predicted"/>
<dbReference type="SUPFAM" id="SSF52833">
    <property type="entry name" value="Thioredoxin-like"/>
    <property type="match status" value="1"/>
</dbReference>
<dbReference type="InterPro" id="IPR000866">
    <property type="entry name" value="AhpC/TSA"/>
</dbReference>